<name>A0A7S3T7Q7_EMIHU</name>
<accession>A0A7S3T7Q7</accession>
<organism evidence="1">
    <name type="scientific">Emiliania huxleyi</name>
    <name type="common">Coccolithophore</name>
    <name type="synonym">Pontosphaera huxleyi</name>
    <dbReference type="NCBI Taxonomy" id="2903"/>
    <lineage>
        <taxon>Eukaryota</taxon>
        <taxon>Haptista</taxon>
        <taxon>Haptophyta</taxon>
        <taxon>Prymnesiophyceae</taxon>
        <taxon>Isochrysidales</taxon>
        <taxon>Noelaerhabdaceae</taxon>
        <taxon>Emiliania</taxon>
    </lineage>
</organism>
<proteinExistence type="predicted"/>
<evidence type="ECO:0000313" key="1">
    <source>
        <dbReference type="EMBL" id="CAE0576308.1"/>
    </source>
</evidence>
<dbReference type="AlphaFoldDB" id="A0A7S3T7Q7"/>
<dbReference type="EMBL" id="HBIR01043122">
    <property type="protein sequence ID" value="CAE0576308.1"/>
    <property type="molecule type" value="Transcribed_RNA"/>
</dbReference>
<sequence>MTLLGAGLLPCASGDAGAEDAPAEVLAFTYGSPAAFHGELRGAAMRRVRAQSFVFGADAVPRLLGSEVPLLRAAALSLGGKSSTGALETLGGYTHWPGGELVYLDPAGGCARRVPRAQRDRVLHLHRAVHPDAAAHHKCYVRGLERAAAPGGGLAWWQMVLGERGEI</sequence>
<protein>
    <submittedName>
        <fullName evidence="1">Uncharacterized protein</fullName>
    </submittedName>
</protein>
<gene>
    <name evidence="1" type="ORF">EHUX00137_LOCUS33647</name>
</gene>
<reference evidence="1" key="1">
    <citation type="submission" date="2021-01" db="EMBL/GenBank/DDBJ databases">
        <authorList>
            <person name="Corre E."/>
            <person name="Pelletier E."/>
            <person name="Niang G."/>
            <person name="Scheremetjew M."/>
            <person name="Finn R."/>
            <person name="Kale V."/>
            <person name="Holt S."/>
            <person name="Cochrane G."/>
            <person name="Meng A."/>
            <person name="Brown T."/>
            <person name="Cohen L."/>
        </authorList>
    </citation>
    <scope>NUCLEOTIDE SEQUENCE</scope>
    <source>
        <strain evidence="1">379</strain>
    </source>
</reference>